<reference evidence="2 3" key="1">
    <citation type="submission" date="2020-08" db="EMBL/GenBank/DDBJ databases">
        <title>Genomic Encyclopedia of Type Strains, Phase IV (KMG-V): Genome sequencing to study the core and pangenomes of soil and plant-associated prokaryotes.</title>
        <authorList>
            <person name="Whitman W."/>
        </authorList>
    </citation>
    <scope>NUCLEOTIDE SEQUENCE [LARGE SCALE GENOMIC DNA]</scope>
    <source>
        <strain evidence="2 3">SEMIA 4089</strain>
    </source>
</reference>
<gene>
    <name evidence="2" type="ORF">GGD57_004140</name>
</gene>
<comment type="caution">
    <text evidence="2">The sequence shown here is derived from an EMBL/GenBank/DDBJ whole genome shotgun (WGS) entry which is preliminary data.</text>
</comment>
<dbReference type="PANTHER" id="PTHR43861">
    <property type="entry name" value="TRANS-ACONITATE 2-METHYLTRANSFERASE-RELATED"/>
    <property type="match status" value="1"/>
</dbReference>
<accession>A0A7W6W6D1</accession>
<dbReference type="CDD" id="cd02440">
    <property type="entry name" value="AdoMet_MTases"/>
    <property type="match status" value="1"/>
</dbReference>
<keyword evidence="2" id="KW-0808">Transferase</keyword>
<sequence length="245" mass="27862">MSGDLPLYDDDHLFSAYQDMRSAPGRLNEVVERPAIWSLMPNPENFVVADLGCGAGDMVRDLCAKGARAVLGIDASERMIAEATRSSVHPAARFLVRPLERLELSENTYDLVVSSLALHYVEPYDKLVDDVRRALKPEARFVFSVEHPIVTCARREWETDAHGERIHWPVDHYAEEGSRMIRWLGLDVPRQHRTVSSYLNVLIDRGFVIEKVLEPVPDDGAIARWPRLADQRRRPPFLLVSARKV</sequence>
<name>A0A7W6W6D1_9HYPH</name>
<evidence type="ECO:0000259" key="1">
    <source>
        <dbReference type="Pfam" id="PF08241"/>
    </source>
</evidence>
<dbReference type="Pfam" id="PF08241">
    <property type="entry name" value="Methyltransf_11"/>
    <property type="match status" value="1"/>
</dbReference>
<feature type="domain" description="Methyltransferase type 11" evidence="1">
    <location>
        <begin position="50"/>
        <end position="143"/>
    </location>
</feature>
<dbReference type="RefSeq" id="WP_184472076.1">
    <property type="nucleotide sequence ID" value="NZ_JACIFY010000015.1"/>
</dbReference>
<keyword evidence="2" id="KW-0489">Methyltransferase</keyword>
<dbReference type="GO" id="GO:0032259">
    <property type="term" value="P:methylation"/>
    <property type="evidence" value="ECO:0007669"/>
    <property type="project" value="UniProtKB-KW"/>
</dbReference>
<dbReference type="Gene3D" id="3.40.50.150">
    <property type="entry name" value="Vaccinia Virus protein VP39"/>
    <property type="match status" value="1"/>
</dbReference>
<dbReference type="GO" id="GO:0008757">
    <property type="term" value="F:S-adenosylmethionine-dependent methyltransferase activity"/>
    <property type="evidence" value="ECO:0007669"/>
    <property type="project" value="InterPro"/>
</dbReference>
<dbReference type="SUPFAM" id="SSF53335">
    <property type="entry name" value="S-adenosyl-L-methionine-dependent methyltransferases"/>
    <property type="match status" value="1"/>
</dbReference>
<dbReference type="Proteomes" id="UP000540909">
    <property type="component" value="Unassembled WGS sequence"/>
</dbReference>
<dbReference type="EMBL" id="JACIFY010000015">
    <property type="protein sequence ID" value="MBB4237539.1"/>
    <property type="molecule type" value="Genomic_DNA"/>
</dbReference>
<evidence type="ECO:0000313" key="3">
    <source>
        <dbReference type="Proteomes" id="UP000540909"/>
    </source>
</evidence>
<dbReference type="InterPro" id="IPR029063">
    <property type="entry name" value="SAM-dependent_MTases_sf"/>
</dbReference>
<proteinExistence type="predicted"/>
<evidence type="ECO:0000313" key="2">
    <source>
        <dbReference type="EMBL" id="MBB4237539.1"/>
    </source>
</evidence>
<dbReference type="InterPro" id="IPR013216">
    <property type="entry name" value="Methyltransf_11"/>
</dbReference>
<dbReference type="AlphaFoldDB" id="A0A7W6W6D1"/>
<protein>
    <submittedName>
        <fullName evidence="2">SAM-dependent methyltransferase</fullName>
    </submittedName>
</protein>
<organism evidence="2 3">
    <name type="scientific">Rhizobium esperanzae</name>
    <dbReference type="NCBI Taxonomy" id="1967781"/>
    <lineage>
        <taxon>Bacteria</taxon>
        <taxon>Pseudomonadati</taxon>
        <taxon>Pseudomonadota</taxon>
        <taxon>Alphaproteobacteria</taxon>
        <taxon>Hyphomicrobiales</taxon>
        <taxon>Rhizobiaceae</taxon>
        <taxon>Rhizobium/Agrobacterium group</taxon>
        <taxon>Rhizobium</taxon>
    </lineage>
</organism>